<evidence type="ECO:0000256" key="7">
    <source>
        <dbReference type="ARBA" id="ARBA00023224"/>
    </source>
</evidence>
<evidence type="ECO:0000256" key="11">
    <source>
        <dbReference type="SAM" id="Phobius"/>
    </source>
</evidence>
<feature type="domain" description="Methyl-accepting transducer" evidence="12">
    <location>
        <begin position="371"/>
        <end position="607"/>
    </location>
</feature>
<accession>A0A6I2UEE4</accession>
<dbReference type="AlphaFoldDB" id="A0A6I2UEE4"/>
<evidence type="ECO:0000259" key="13">
    <source>
        <dbReference type="PROSITE" id="PS50885"/>
    </source>
</evidence>
<dbReference type="GO" id="GO:0006935">
    <property type="term" value="P:chemotaxis"/>
    <property type="evidence" value="ECO:0007669"/>
    <property type="project" value="UniProtKB-KW"/>
</dbReference>
<evidence type="ECO:0000256" key="10">
    <source>
        <dbReference type="SAM" id="MobiDB-lite"/>
    </source>
</evidence>
<evidence type="ECO:0000256" key="4">
    <source>
        <dbReference type="ARBA" id="ARBA00022692"/>
    </source>
</evidence>
<evidence type="ECO:0000259" key="12">
    <source>
        <dbReference type="PROSITE" id="PS50111"/>
    </source>
</evidence>
<keyword evidence="15" id="KW-1185">Reference proteome</keyword>
<name>A0A6I2UEE4_9FIRM</name>
<keyword evidence="4 11" id="KW-0812">Transmembrane</keyword>
<keyword evidence="6 11" id="KW-0472">Membrane</keyword>
<evidence type="ECO:0000313" key="14">
    <source>
        <dbReference type="EMBL" id="MSU08030.1"/>
    </source>
</evidence>
<comment type="caution">
    <text evidence="14">The sequence shown here is derived from an EMBL/GenBank/DDBJ whole genome shotgun (WGS) entry which is preliminary data.</text>
</comment>
<dbReference type="Pfam" id="PF00015">
    <property type="entry name" value="MCPsignal"/>
    <property type="match status" value="1"/>
</dbReference>
<dbReference type="SUPFAM" id="SSF103190">
    <property type="entry name" value="Sensory domain-like"/>
    <property type="match status" value="1"/>
</dbReference>
<dbReference type="GO" id="GO:0007165">
    <property type="term" value="P:signal transduction"/>
    <property type="evidence" value="ECO:0007669"/>
    <property type="project" value="UniProtKB-KW"/>
</dbReference>
<evidence type="ECO:0000256" key="6">
    <source>
        <dbReference type="ARBA" id="ARBA00023136"/>
    </source>
</evidence>
<dbReference type="PROSITE" id="PS50111">
    <property type="entry name" value="CHEMOTAXIS_TRANSDUC_2"/>
    <property type="match status" value="1"/>
</dbReference>
<dbReference type="RefSeq" id="WP_154406148.1">
    <property type="nucleotide sequence ID" value="NZ_VUNR01000004.1"/>
</dbReference>
<evidence type="ECO:0000256" key="5">
    <source>
        <dbReference type="ARBA" id="ARBA00022989"/>
    </source>
</evidence>
<evidence type="ECO:0000256" key="9">
    <source>
        <dbReference type="PROSITE-ProRule" id="PRU00284"/>
    </source>
</evidence>
<keyword evidence="2" id="KW-1003">Cell membrane</keyword>
<keyword evidence="3" id="KW-0145">Chemotaxis</keyword>
<dbReference type="GeneID" id="96777944"/>
<dbReference type="SMART" id="SM00304">
    <property type="entry name" value="HAMP"/>
    <property type="match status" value="2"/>
</dbReference>
<evidence type="ECO:0000256" key="8">
    <source>
        <dbReference type="ARBA" id="ARBA00029447"/>
    </source>
</evidence>
<evidence type="ECO:0000256" key="1">
    <source>
        <dbReference type="ARBA" id="ARBA00004651"/>
    </source>
</evidence>
<evidence type="ECO:0000256" key="3">
    <source>
        <dbReference type="ARBA" id="ARBA00022500"/>
    </source>
</evidence>
<dbReference type="Pfam" id="PF02743">
    <property type="entry name" value="dCache_1"/>
    <property type="match status" value="1"/>
</dbReference>
<dbReference type="Pfam" id="PF00672">
    <property type="entry name" value="HAMP"/>
    <property type="match status" value="1"/>
</dbReference>
<gene>
    <name evidence="14" type="ORF">FYJ84_03365</name>
</gene>
<protein>
    <submittedName>
        <fullName evidence="14">Methyl-accepting chemotaxis protein</fullName>
    </submittedName>
</protein>
<dbReference type="PROSITE" id="PS50885">
    <property type="entry name" value="HAMP"/>
    <property type="match status" value="1"/>
</dbReference>
<dbReference type="CDD" id="cd18773">
    <property type="entry name" value="PDC1_HK_sensor"/>
    <property type="match status" value="1"/>
</dbReference>
<dbReference type="InterPro" id="IPR029151">
    <property type="entry name" value="Sensor-like_sf"/>
</dbReference>
<dbReference type="GO" id="GO:0005886">
    <property type="term" value="C:plasma membrane"/>
    <property type="evidence" value="ECO:0007669"/>
    <property type="project" value="UniProtKB-SubCell"/>
</dbReference>
<feature type="compositionally biased region" description="Polar residues" evidence="10">
    <location>
        <begin position="616"/>
        <end position="631"/>
    </location>
</feature>
<reference evidence="14 15" key="1">
    <citation type="submission" date="2019-08" db="EMBL/GenBank/DDBJ databases">
        <title>In-depth cultivation of the pig gut microbiome towards novel bacterial diversity and tailored functional studies.</title>
        <authorList>
            <person name="Wylensek D."/>
            <person name="Hitch T.C.A."/>
            <person name="Clavel T."/>
        </authorList>
    </citation>
    <scope>NUCLEOTIDE SEQUENCE [LARGE SCALE GENOMIC DNA]</scope>
    <source>
        <strain evidence="14 15">WCA-693-APC-5D-A</strain>
    </source>
</reference>
<feature type="domain" description="HAMP" evidence="13">
    <location>
        <begin position="299"/>
        <end position="352"/>
    </location>
</feature>
<dbReference type="Proteomes" id="UP000433181">
    <property type="component" value="Unassembled WGS sequence"/>
</dbReference>
<evidence type="ECO:0000256" key="2">
    <source>
        <dbReference type="ARBA" id="ARBA00022475"/>
    </source>
</evidence>
<dbReference type="InterPro" id="IPR033479">
    <property type="entry name" value="dCache_1"/>
</dbReference>
<comment type="subcellular location">
    <subcellularLocation>
        <location evidence="1">Cell membrane</location>
        <topology evidence="1">Multi-pass membrane protein</topology>
    </subcellularLocation>
</comment>
<sequence>MDLRRKFFLLSGLAGLFMAVISVIGFYTAYTNLESSVEKEFEAVVAASTNDMDGWLRSKGMAAVHTASMLESLQGNPAQQLREVLGTAANDKEILDISYGSEDGRFLCYHDGDITAELDPRTRDWYKDTRQLNSGDLLVTEAYQDGSSKKMVVTAATPVKPGGSFIGAVCADVTLDTLQQQAASMKYRGEGDSYVIEPNGNVLAADRQELVMNNISEADGIGVHFKEMLENKQGVFFADINGTDKVIAYATMPVSGWITCVSVDEAFVFDAVNTMKLIYSLLTLAGILLTVAMCLKMSAKITGAVLELKNHAEQLSKGNLHMDNVVIDSEDEIGHLAQSFNAMSDNLRKLITKMASTSEQVAASSEELTANASQSAESAVQVADTAGEVSKNMDIQLDDIDKAKKNVDSVFNDVSNMAAKAKTVTQASSDTAAAAQEGSRLMDEAILRMGEIEKNVMASAAMVRKLGENSQAIGQIVEAISSISDQTNLLALNAAIEAARAGEAGRGFAVVAEEVRKLAAESQSSAEEIRNRIGSIQADTQETVDAMEKGTSEVVDGTKAIRQVGAQFQGILDMVNDIQKQMAEIQSSVDTVSNGATEIVQAVDEIDSISRKTADNTKVISSETEQQSASNEEIAAASKSLADLAMEMQEAIGKFRV</sequence>
<dbReference type="PANTHER" id="PTHR32089:SF112">
    <property type="entry name" value="LYSOZYME-LIKE PROTEIN-RELATED"/>
    <property type="match status" value="1"/>
</dbReference>
<proteinExistence type="inferred from homology"/>
<dbReference type="Gene3D" id="3.30.450.20">
    <property type="entry name" value="PAS domain"/>
    <property type="match status" value="2"/>
</dbReference>
<evidence type="ECO:0000313" key="15">
    <source>
        <dbReference type="Proteomes" id="UP000433181"/>
    </source>
</evidence>
<comment type="similarity">
    <text evidence="8">Belongs to the methyl-accepting chemotaxis (MCP) protein family.</text>
</comment>
<dbReference type="SMART" id="SM00283">
    <property type="entry name" value="MA"/>
    <property type="match status" value="1"/>
</dbReference>
<dbReference type="InterPro" id="IPR003660">
    <property type="entry name" value="HAMP_dom"/>
</dbReference>
<dbReference type="SUPFAM" id="SSF58104">
    <property type="entry name" value="Methyl-accepting chemotaxis protein (MCP) signaling domain"/>
    <property type="match status" value="1"/>
</dbReference>
<dbReference type="CDD" id="cd12912">
    <property type="entry name" value="PDC2_MCP_like"/>
    <property type="match status" value="1"/>
</dbReference>
<dbReference type="Gene3D" id="1.10.8.500">
    <property type="entry name" value="HAMP domain in histidine kinase"/>
    <property type="match status" value="1"/>
</dbReference>
<dbReference type="InterPro" id="IPR004089">
    <property type="entry name" value="MCPsignal_dom"/>
</dbReference>
<feature type="transmembrane region" description="Helical" evidence="11">
    <location>
        <begin position="7"/>
        <end position="30"/>
    </location>
</feature>
<dbReference type="Gene3D" id="1.10.287.950">
    <property type="entry name" value="Methyl-accepting chemotaxis protein"/>
    <property type="match status" value="1"/>
</dbReference>
<dbReference type="EMBL" id="VUNR01000004">
    <property type="protein sequence ID" value="MSU08030.1"/>
    <property type="molecule type" value="Genomic_DNA"/>
</dbReference>
<dbReference type="PANTHER" id="PTHR32089">
    <property type="entry name" value="METHYL-ACCEPTING CHEMOTAXIS PROTEIN MCPB"/>
    <property type="match status" value="1"/>
</dbReference>
<dbReference type="CDD" id="cd11386">
    <property type="entry name" value="MCP_signal"/>
    <property type="match status" value="1"/>
</dbReference>
<organism evidence="14 15">
    <name type="scientific">Anaerovibrio slackiae</name>
    <dbReference type="NCBI Taxonomy" id="2652309"/>
    <lineage>
        <taxon>Bacteria</taxon>
        <taxon>Bacillati</taxon>
        <taxon>Bacillota</taxon>
        <taxon>Negativicutes</taxon>
        <taxon>Selenomonadales</taxon>
        <taxon>Selenomonadaceae</taxon>
        <taxon>Anaerovibrio</taxon>
    </lineage>
</organism>
<keyword evidence="5 11" id="KW-1133">Transmembrane helix</keyword>
<dbReference type="CDD" id="cd06225">
    <property type="entry name" value="HAMP"/>
    <property type="match status" value="1"/>
</dbReference>
<feature type="region of interest" description="Disordered" evidence="10">
    <location>
        <begin position="614"/>
        <end position="634"/>
    </location>
</feature>
<keyword evidence="7 9" id="KW-0807">Transducer</keyword>